<protein>
    <submittedName>
        <fullName evidence="1">Uncharacterized protein</fullName>
    </submittedName>
</protein>
<dbReference type="AlphaFoldDB" id="A0A369KB34"/>
<evidence type="ECO:0000313" key="2">
    <source>
        <dbReference type="Proteomes" id="UP000253816"/>
    </source>
</evidence>
<evidence type="ECO:0000313" key="1">
    <source>
        <dbReference type="EMBL" id="RDB31819.1"/>
    </source>
</evidence>
<gene>
    <name evidence="1" type="ORF">HAT2_00072</name>
</gene>
<dbReference type="Proteomes" id="UP000253816">
    <property type="component" value="Unassembled WGS sequence"/>
</dbReference>
<comment type="caution">
    <text evidence="1">The sequence shown here is derived from an EMBL/GenBank/DDBJ whole genome shotgun (WGS) entry which is preliminary data.</text>
</comment>
<organism evidence="1 2">
    <name type="scientific">Candidatus Similichlamydia laticola</name>
    <dbReference type="NCBI Taxonomy" id="2170265"/>
    <lineage>
        <taxon>Bacteria</taxon>
        <taxon>Pseudomonadati</taxon>
        <taxon>Chlamydiota</taxon>
        <taxon>Chlamydiia</taxon>
        <taxon>Parachlamydiales</taxon>
        <taxon>Candidatus Parilichlamydiaceae</taxon>
        <taxon>Candidatus Similichlamydia</taxon>
    </lineage>
</organism>
<dbReference type="Pfam" id="PF17401">
    <property type="entry name" value="DUF5407"/>
    <property type="match status" value="1"/>
</dbReference>
<dbReference type="RefSeq" id="WP_114544069.1">
    <property type="nucleotide sequence ID" value="NZ_QQBG01000007.1"/>
</dbReference>
<accession>A0A369KB34</accession>
<keyword evidence="2" id="KW-1185">Reference proteome</keyword>
<proteinExistence type="predicted"/>
<sequence>MATSSATPFATAYSGPESSLTTAGIFELAVHDWNVSDQNLGALPVTRLFQIIGSQGKVVTDKILSIENNGSGNLSIATMFELQLKTQRLCQMTEMGTSLTTAISGCLQSIARNTK</sequence>
<dbReference type="OrthoDB" id="9848945at2"/>
<reference evidence="1 2" key="1">
    <citation type="submission" date="2018-07" db="EMBL/GenBank/DDBJ databases">
        <title>Comparative genomics of the Candidatus Parilichlamydiaceae reveals evidence of convergent evolution and genome reduction in the phylum Chlamydiae.</title>
        <authorList>
            <person name="Taylor-Brown A."/>
            <person name="Polkinghorne A."/>
        </authorList>
    </citation>
    <scope>NUCLEOTIDE SEQUENCE [LARGE SCALE GENOMIC DNA]</scope>
    <source>
        <strain evidence="1 2">Hat2</strain>
    </source>
</reference>
<dbReference type="InterPro" id="IPR035365">
    <property type="entry name" value="DUF5407"/>
</dbReference>
<dbReference type="EMBL" id="QQBG01000007">
    <property type="protein sequence ID" value="RDB31819.1"/>
    <property type="molecule type" value="Genomic_DNA"/>
</dbReference>
<name>A0A369KB34_9BACT</name>